<dbReference type="PROSITE" id="PS00198">
    <property type="entry name" value="4FE4S_FER_1"/>
    <property type="match status" value="1"/>
</dbReference>
<sequence>MTNAIKLNPEKMKEPINVLIVGVGGQGVIMVSKVLAQICQNLGYQVKQSEVHGMAKRGGVVFSHVRFGAEVWSPTIPMGKADVLIALEWAEGLRWMNYLRPGSGVFIADTKRIVPPFACRSRVLGADIGYSKNTPDDVREKVAEAFAIDATEMATKAGNERAANTLLLGALSTTLTIPDKAWKEVITQMVPPKTVEVNLKVFDQGQKWIKGSRKGEPVEGAAFVPLVQPEENAVRTHLEITAEWCKGCDICVKMCPERCLVLNKDQVAELAEPEKCTGCHICEWLCPDFAISLNPIQQEAAE</sequence>
<evidence type="ECO:0000256" key="1">
    <source>
        <dbReference type="ARBA" id="ARBA00023002"/>
    </source>
</evidence>
<dbReference type="PANTHER" id="PTHR43854:SF1">
    <property type="entry name" value="INDOLEPYRUVATE OXIDOREDUCTASE SUBUNIT IORB"/>
    <property type="match status" value="1"/>
</dbReference>
<dbReference type="Pfam" id="PF01558">
    <property type="entry name" value="POR"/>
    <property type="match status" value="1"/>
</dbReference>
<protein>
    <submittedName>
        <fullName evidence="3">Indolepyruvate oxidoreductase subunit IorB / 2-oxoglutarate/2-oxoacid ferredoxin oxidoreductase, delta subunit, ferredoxin-like 4Fe-4S binding protein</fullName>
        <ecNumber evidence="3">1.2.7.8</ecNumber>
    </submittedName>
</protein>
<dbReference type="Gene3D" id="3.30.70.20">
    <property type="match status" value="1"/>
</dbReference>
<feature type="domain" description="4Fe-4S ferredoxin-type" evidence="2">
    <location>
        <begin position="266"/>
        <end position="296"/>
    </location>
</feature>
<dbReference type="Gene3D" id="3.40.920.10">
    <property type="entry name" value="Pyruvate-ferredoxin oxidoreductase, PFOR, domain III"/>
    <property type="match status" value="1"/>
</dbReference>
<dbReference type="InterPro" id="IPR052198">
    <property type="entry name" value="IorB_Oxidoreductase"/>
</dbReference>
<evidence type="ECO:0000259" key="2">
    <source>
        <dbReference type="PROSITE" id="PS51379"/>
    </source>
</evidence>
<accession>A0A3B0REI1</accession>
<keyword evidence="3" id="KW-0670">Pyruvate</keyword>
<dbReference type="InterPro" id="IPR019752">
    <property type="entry name" value="Pyrv/ketoisovalerate_OxRed_cat"/>
</dbReference>
<reference evidence="3" key="1">
    <citation type="submission" date="2018-06" db="EMBL/GenBank/DDBJ databases">
        <authorList>
            <person name="Zhirakovskaya E."/>
        </authorList>
    </citation>
    <scope>NUCLEOTIDE SEQUENCE</scope>
</reference>
<gene>
    <name evidence="3" type="ORF">MNBD_ALPHA02-839</name>
</gene>
<dbReference type="InterPro" id="IPR017900">
    <property type="entry name" value="4Fe4S_Fe_S_CS"/>
</dbReference>
<dbReference type="EMBL" id="UOED01000057">
    <property type="protein sequence ID" value="VAV90361.1"/>
    <property type="molecule type" value="Genomic_DNA"/>
</dbReference>
<dbReference type="PANTHER" id="PTHR43854">
    <property type="entry name" value="INDOLEPYRUVATE OXIDOREDUCTASE SUBUNIT IORB"/>
    <property type="match status" value="1"/>
</dbReference>
<dbReference type="Pfam" id="PF00037">
    <property type="entry name" value="Fer4"/>
    <property type="match status" value="1"/>
</dbReference>
<dbReference type="AlphaFoldDB" id="A0A3B0REI1"/>
<dbReference type="InterPro" id="IPR002869">
    <property type="entry name" value="Pyrv_flavodox_OxRed_cen"/>
</dbReference>
<dbReference type="GO" id="GO:0043805">
    <property type="term" value="F:indolepyruvate ferredoxin oxidoreductase activity"/>
    <property type="evidence" value="ECO:0007669"/>
    <property type="project" value="UniProtKB-EC"/>
</dbReference>
<dbReference type="PROSITE" id="PS51379">
    <property type="entry name" value="4FE4S_FER_2"/>
    <property type="match status" value="2"/>
</dbReference>
<evidence type="ECO:0000313" key="3">
    <source>
        <dbReference type="EMBL" id="VAV90361.1"/>
    </source>
</evidence>
<proteinExistence type="predicted"/>
<organism evidence="3">
    <name type="scientific">hydrothermal vent metagenome</name>
    <dbReference type="NCBI Taxonomy" id="652676"/>
    <lineage>
        <taxon>unclassified sequences</taxon>
        <taxon>metagenomes</taxon>
        <taxon>ecological metagenomes</taxon>
    </lineage>
</organism>
<name>A0A3B0REI1_9ZZZZ</name>
<dbReference type="SUPFAM" id="SSF53323">
    <property type="entry name" value="Pyruvate-ferredoxin oxidoreductase, PFOR, domain III"/>
    <property type="match status" value="1"/>
</dbReference>
<dbReference type="EC" id="1.2.7.8" evidence="3"/>
<dbReference type="InterPro" id="IPR017896">
    <property type="entry name" value="4Fe4S_Fe-S-bd"/>
</dbReference>
<keyword evidence="1 3" id="KW-0560">Oxidoreductase</keyword>
<feature type="domain" description="4Fe-4S ferredoxin-type" evidence="2">
    <location>
        <begin position="236"/>
        <end position="265"/>
    </location>
</feature>